<feature type="transmembrane region" description="Helical" evidence="6">
    <location>
        <begin position="291"/>
        <end position="309"/>
    </location>
</feature>
<dbReference type="PROSITE" id="PS50850">
    <property type="entry name" value="MFS"/>
    <property type="match status" value="1"/>
</dbReference>
<dbReference type="SUPFAM" id="SSF103473">
    <property type="entry name" value="MFS general substrate transporter"/>
    <property type="match status" value="1"/>
</dbReference>
<dbReference type="OrthoDB" id="3936150at2759"/>
<feature type="compositionally biased region" description="Basic and acidic residues" evidence="5">
    <location>
        <begin position="100"/>
        <end position="111"/>
    </location>
</feature>
<comment type="subcellular location">
    <subcellularLocation>
        <location evidence="1">Membrane</location>
        <topology evidence="1">Multi-pass membrane protein</topology>
    </subcellularLocation>
</comment>
<feature type="region of interest" description="Disordered" evidence="5">
    <location>
        <begin position="1"/>
        <end position="142"/>
    </location>
</feature>
<name>C5M2R7_CANTT</name>
<dbReference type="Pfam" id="PF07690">
    <property type="entry name" value="MFS_1"/>
    <property type="match status" value="1"/>
</dbReference>
<dbReference type="EMBL" id="GG692395">
    <property type="protein sequence ID" value="EER35617.1"/>
    <property type="molecule type" value="Genomic_DNA"/>
</dbReference>
<dbReference type="VEuPathDB" id="FungiDB:CTRG_00356"/>
<dbReference type="Proteomes" id="UP000002037">
    <property type="component" value="Unassembled WGS sequence"/>
</dbReference>
<feature type="transmembrane region" description="Helical" evidence="6">
    <location>
        <begin position="223"/>
        <end position="248"/>
    </location>
</feature>
<evidence type="ECO:0000313" key="8">
    <source>
        <dbReference type="EMBL" id="EER35617.1"/>
    </source>
</evidence>
<dbReference type="PROSITE" id="PS00216">
    <property type="entry name" value="SUGAR_TRANSPORT_1"/>
    <property type="match status" value="1"/>
</dbReference>
<feature type="compositionally biased region" description="Basic and acidic residues" evidence="5">
    <location>
        <begin position="714"/>
        <end position="727"/>
    </location>
</feature>
<evidence type="ECO:0000256" key="4">
    <source>
        <dbReference type="ARBA" id="ARBA00023136"/>
    </source>
</evidence>
<dbReference type="GO" id="GO:0000329">
    <property type="term" value="C:fungal-type vacuole membrane"/>
    <property type="evidence" value="ECO:0007669"/>
    <property type="project" value="EnsemblFungi"/>
</dbReference>
<dbReference type="FunFam" id="1.20.1250.20:FF:000088">
    <property type="entry name" value="MFS multidrug transporter, putative"/>
    <property type="match status" value="1"/>
</dbReference>
<dbReference type="AlphaFoldDB" id="C5M2R7"/>
<feature type="region of interest" description="Disordered" evidence="5">
    <location>
        <begin position="163"/>
        <end position="211"/>
    </location>
</feature>
<proteinExistence type="predicted"/>
<feature type="region of interest" description="Disordered" evidence="5">
    <location>
        <begin position="693"/>
        <end position="727"/>
    </location>
</feature>
<keyword evidence="9" id="KW-1185">Reference proteome</keyword>
<dbReference type="HOGENOM" id="CLU_008455_11_3_1"/>
<organism evidence="8 9">
    <name type="scientific">Candida tropicalis (strain ATCC MYA-3404 / T1)</name>
    <name type="common">Yeast</name>
    <dbReference type="NCBI Taxonomy" id="294747"/>
    <lineage>
        <taxon>Eukaryota</taxon>
        <taxon>Fungi</taxon>
        <taxon>Dikarya</taxon>
        <taxon>Ascomycota</taxon>
        <taxon>Saccharomycotina</taxon>
        <taxon>Pichiomycetes</taxon>
        <taxon>Debaryomycetaceae</taxon>
        <taxon>Candida/Lodderomyces clade</taxon>
        <taxon>Candida</taxon>
    </lineage>
</organism>
<feature type="transmembrane region" description="Helical" evidence="6">
    <location>
        <begin position="451"/>
        <end position="477"/>
    </location>
</feature>
<accession>C5M2R7</accession>
<dbReference type="GO" id="GO:0015606">
    <property type="term" value="F:spermidine transmembrane transporter activity"/>
    <property type="evidence" value="ECO:0007669"/>
    <property type="project" value="EnsemblFungi"/>
</dbReference>
<evidence type="ECO:0000256" key="5">
    <source>
        <dbReference type="SAM" id="MobiDB-lite"/>
    </source>
</evidence>
<evidence type="ECO:0000256" key="6">
    <source>
        <dbReference type="SAM" id="Phobius"/>
    </source>
</evidence>
<dbReference type="GeneID" id="8302138"/>
<dbReference type="KEGG" id="ctp:CTRG_00356"/>
<feature type="transmembrane region" description="Helical" evidence="6">
    <location>
        <begin position="602"/>
        <end position="624"/>
    </location>
</feature>
<feature type="compositionally biased region" description="Basic and acidic residues" evidence="5">
    <location>
        <begin position="129"/>
        <end position="142"/>
    </location>
</feature>
<gene>
    <name evidence="8" type="ORF">CTRG_00356</name>
</gene>
<dbReference type="CDD" id="cd17323">
    <property type="entry name" value="MFS_Tpo1_MDR_like"/>
    <property type="match status" value="1"/>
</dbReference>
<feature type="domain" description="Major facilitator superfamily (MFS) profile" evidence="7">
    <location>
        <begin position="225"/>
        <end position="663"/>
    </location>
</feature>
<feature type="transmembrane region" description="Helical" evidence="6">
    <location>
        <begin position="316"/>
        <end position="337"/>
    </location>
</feature>
<keyword evidence="4 6" id="KW-0472">Membrane</keyword>
<evidence type="ECO:0000256" key="2">
    <source>
        <dbReference type="ARBA" id="ARBA00022692"/>
    </source>
</evidence>
<feature type="compositionally biased region" description="Acidic residues" evidence="5">
    <location>
        <begin position="44"/>
        <end position="57"/>
    </location>
</feature>
<dbReference type="InterPro" id="IPR020846">
    <property type="entry name" value="MFS_dom"/>
</dbReference>
<dbReference type="GO" id="GO:0042908">
    <property type="term" value="P:xenobiotic transport"/>
    <property type="evidence" value="ECO:0007669"/>
    <property type="project" value="UniProtKB-ARBA"/>
</dbReference>
<dbReference type="InterPro" id="IPR036259">
    <property type="entry name" value="MFS_trans_sf"/>
</dbReference>
<feature type="transmembrane region" description="Helical" evidence="6">
    <location>
        <begin position="636"/>
        <end position="655"/>
    </location>
</feature>
<evidence type="ECO:0000256" key="1">
    <source>
        <dbReference type="ARBA" id="ARBA00004141"/>
    </source>
</evidence>
<protein>
    <recommendedName>
        <fullName evidence="7">Major facilitator superfamily (MFS) profile domain-containing protein</fullName>
    </recommendedName>
</protein>
<dbReference type="PANTHER" id="PTHR23502">
    <property type="entry name" value="MAJOR FACILITATOR SUPERFAMILY"/>
    <property type="match status" value="1"/>
</dbReference>
<dbReference type="GO" id="GO:0000297">
    <property type="term" value="F:spermine transmembrane transporter activity"/>
    <property type="evidence" value="ECO:0007669"/>
    <property type="project" value="EnsemblFungi"/>
</dbReference>
<dbReference type="InterPro" id="IPR005829">
    <property type="entry name" value="Sugar_transporter_CS"/>
</dbReference>
<dbReference type="InterPro" id="IPR011701">
    <property type="entry name" value="MFS"/>
</dbReference>
<feature type="transmembrane region" description="Helical" evidence="6">
    <location>
        <begin position="384"/>
        <end position="401"/>
    </location>
</feature>
<feature type="transmembrane region" description="Helical" evidence="6">
    <location>
        <begin position="260"/>
        <end position="279"/>
    </location>
</feature>
<feature type="transmembrane region" description="Helical" evidence="6">
    <location>
        <begin position="489"/>
        <end position="509"/>
    </location>
</feature>
<keyword evidence="2 6" id="KW-0812">Transmembrane</keyword>
<feature type="transmembrane region" description="Helical" evidence="6">
    <location>
        <begin position="349"/>
        <end position="372"/>
    </location>
</feature>
<evidence type="ECO:0000256" key="3">
    <source>
        <dbReference type="ARBA" id="ARBA00022989"/>
    </source>
</evidence>
<dbReference type="STRING" id="294747.C5M2R7"/>
<feature type="compositionally biased region" description="Polar residues" evidence="5">
    <location>
        <begin position="20"/>
        <end position="39"/>
    </location>
</feature>
<reference evidence="8 9" key="1">
    <citation type="journal article" date="2009" name="Nature">
        <title>Evolution of pathogenicity and sexual reproduction in eight Candida genomes.</title>
        <authorList>
            <person name="Butler G."/>
            <person name="Rasmussen M.D."/>
            <person name="Lin M.F."/>
            <person name="Santos M.A."/>
            <person name="Sakthikumar S."/>
            <person name="Munro C.A."/>
            <person name="Rheinbay E."/>
            <person name="Grabherr M."/>
            <person name="Forche A."/>
            <person name="Reedy J.L."/>
            <person name="Agrafioti I."/>
            <person name="Arnaud M.B."/>
            <person name="Bates S."/>
            <person name="Brown A.J."/>
            <person name="Brunke S."/>
            <person name="Costanzo M.C."/>
            <person name="Fitzpatrick D.A."/>
            <person name="de Groot P.W."/>
            <person name="Harris D."/>
            <person name="Hoyer L.L."/>
            <person name="Hube B."/>
            <person name="Klis F.M."/>
            <person name="Kodira C."/>
            <person name="Lennard N."/>
            <person name="Logue M.E."/>
            <person name="Martin R."/>
            <person name="Neiman A.M."/>
            <person name="Nikolaou E."/>
            <person name="Quail M.A."/>
            <person name="Quinn J."/>
            <person name="Santos M.C."/>
            <person name="Schmitzberger F.F."/>
            <person name="Sherlock G."/>
            <person name="Shah P."/>
            <person name="Silverstein K.A."/>
            <person name="Skrzypek M.S."/>
            <person name="Soll D."/>
            <person name="Staggs R."/>
            <person name="Stansfield I."/>
            <person name="Stumpf M.P."/>
            <person name="Sudbery P.E."/>
            <person name="Srikantha T."/>
            <person name="Zeng Q."/>
            <person name="Berman J."/>
            <person name="Berriman M."/>
            <person name="Heitman J."/>
            <person name="Gow N.A."/>
            <person name="Lorenz M.C."/>
            <person name="Birren B.W."/>
            <person name="Kellis M."/>
            <person name="Cuomo C.A."/>
        </authorList>
    </citation>
    <scope>NUCLEOTIDE SEQUENCE [LARGE SCALE GENOMIC DNA]</scope>
    <source>
        <strain evidence="9">ATCC MYA-3404 / T1</strain>
    </source>
</reference>
<dbReference type="GO" id="GO:0140115">
    <property type="term" value="P:export across plasma membrane"/>
    <property type="evidence" value="ECO:0007669"/>
    <property type="project" value="UniProtKB-ARBA"/>
</dbReference>
<dbReference type="eggNOG" id="KOG0255">
    <property type="taxonomic scope" value="Eukaryota"/>
</dbReference>
<feature type="transmembrane region" description="Helical" evidence="6">
    <location>
        <begin position="576"/>
        <end position="595"/>
    </location>
</feature>
<dbReference type="RefSeq" id="XP_002545575.1">
    <property type="nucleotide sequence ID" value="XM_002545529.1"/>
</dbReference>
<evidence type="ECO:0000313" key="9">
    <source>
        <dbReference type="Proteomes" id="UP000002037"/>
    </source>
</evidence>
<dbReference type="GO" id="GO:0005886">
    <property type="term" value="C:plasma membrane"/>
    <property type="evidence" value="ECO:0007669"/>
    <property type="project" value="EnsemblFungi"/>
</dbReference>
<dbReference type="Gene3D" id="1.20.1250.20">
    <property type="entry name" value="MFS general substrate transporter like domains"/>
    <property type="match status" value="1"/>
</dbReference>
<sequence>MGFFGTTKEEEAQLREAATSAGSDSANDSRRSMSSNTDLSAYDTAEEYGYDDEDEEVVPTQRNVVTDQDEIVPKANTNNDTPAPNIDINEDHDDSTVLAHEPHIPTSKENDSNSDDENNDSDISNPQELHGDHYENFEDEENRLNREFTIERIRTHRSIEEMAEEEIEDEEASIHPSLHPSRKLSRVPTNRADKDKVYTPQELQFDSPDDKENPHNWPHWKKWMVTYTGAVMCLVCSLGSSMYTGGIPEIMVRFGASQELCLSGLTFYLIGLALGPTLAAPLSEVYGRKPIYIFSLPIAMLFTMGVGLSKNIGSILVLRFFCGFFSSPALSVASGTISDVWANDPADQSFAVAIFCLCPFLGPVLGPIIGGFASEHKNWQWSSAWILLMFFGAVWPFTIILPETYKPVILTKIARKRGLQVDAPKLNVAFLKKVVRYNLLLPIKLIYSEPIVFILSLYISFIFAVLFGFFEAFPVIFRGVYHMDLGVSGLPFISVGIGLFLGVLLYVILDKVIFFPKNPDGTRGKRDENGNIIWDPPEKKLLVGKIGAPCLPIALFWLGWTGRTESVHWMAPTASGVPFGFGLILIFFSVVLYFAMSFPPMFVASAIAANNLMRYIMASVFPLFTVQCFENLGIGWAGSLFAFISLAMVPVPFIFGRYGPKFRERSPYGYVAFFKKMAQEKAMKEAAAAAAAAKEKQSQDSEVASSVSEELHEEEPKAPENVVADKV</sequence>
<evidence type="ECO:0000259" key="7">
    <source>
        <dbReference type="PROSITE" id="PS50850"/>
    </source>
</evidence>
<keyword evidence="3 6" id="KW-1133">Transmembrane helix</keyword>
<dbReference type="PANTHER" id="PTHR23502:SF38">
    <property type="entry name" value="POLYAMINE TRANSPORTER 4"/>
    <property type="match status" value="1"/>
</dbReference>